<feature type="compositionally biased region" description="Basic and acidic residues" evidence="1">
    <location>
        <begin position="18"/>
        <end position="28"/>
    </location>
</feature>
<name>A0A8J2XIV0_9MICO</name>
<sequence>MSAPGIGGAIRSILTDPTTRRRAAEERPAQINRAAPAQPSQASSVVGQTCPAGRLLDVPEMVSR</sequence>
<reference evidence="2" key="1">
    <citation type="journal article" date="2014" name="Int. J. Syst. Evol. Microbiol.">
        <title>Complete genome sequence of Corynebacterium casei LMG S-19264T (=DSM 44701T), isolated from a smear-ripened cheese.</title>
        <authorList>
            <consortium name="US DOE Joint Genome Institute (JGI-PGF)"/>
            <person name="Walter F."/>
            <person name="Albersmeier A."/>
            <person name="Kalinowski J."/>
            <person name="Ruckert C."/>
        </authorList>
    </citation>
    <scope>NUCLEOTIDE SEQUENCE</scope>
    <source>
        <strain evidence="2">CGMCC 1.12785</strain>
    </source>
</reference>
<organism evidence="2 3">
    <name type="scientific">Sediminivirga luteola</name>
    <dbReference type="NCBI Taxonomy" id="1774748"/>
    <lineage>
        <taxon>Bacteria</taxon>
        <taxon>Bacillati</taxon>
        <taxon>Actinomycetota</taxon>
        <taxon>Actinomycetes</taxon>
        <taxon>Micrococcales</taxon>
        <taxon>Brevibacteriaceae</taxon>
        <taxon>Sediminivirga</taxon>
    </lineage>
</organism>
<evidence type="ECO:0000256" key="1">
    <source>
        <dbReference type="SAM" id="MobiDB-lite"/>
    </source>
</evidence>
<feature type="compositionally biased region" description="Low complexity" evidence="1">
    <location>
        <begin position="34"/>
        <end position="44"/>
    </location>
</feature>
<gene>
    <name evidence="2" type="ORF">GCM10011333_01910</name>
</gene>
<dbReference type="EMBL" id="BMFY01000001">
    <property type="protein sequence ID" value="GGA02900.1"/>
    <property type="molecule type" value="Genomic_DNA"/>
</dbReference>
<dbReference type="AlphaFoldDB" id="A0A8J2XIV0"/>
<evidence type="ECO:0000313" key="3">
    <source>
        <dbReference type="Proteomes" id="UP000616114"/>
    </source>
</evidence>
<accession>A0A8J2XIV0</accession>
<proteinExistence type="predicted"/>
<reference evidence="2" key="2">
    <citation type="submission" date="2020-09" db="EMBL/GenBank/DDBJ databases">
        <authorList>
            <person name="Sun Q."/>
            <person name="Zhou Y."/>
        </authorList>
    </citation>
    <scope>NUCLEOTIDE SEQUENCE</scope>
    <source>
        <strain evidence="2">CGMCC 1.12785</strain>
    </source>
</reference>
<feature type="region of interest" description="Disordered" evidence="1">
    <location>
        <begin position="1"/>
        <end position="64"/>
    </location>
</feature>
<dbReference type="Proteomes" id="UP000616114">
    <property type="component" value="Unassembled WGS sequence"/>
</dbReference>
<evidence type="ECO:0000313" key="2">
    <source>
        <dbReference type="EMBL" id="GGA02900.1"/>
    </source>
</evidence>
<keyword evidence="3" id="KW-1185">Reference proteome</keyword>
<comment type="caution">
    <text evidence="2">The sequence shown here is derived from an EMBL/GenBank/DDBJ whole genome shotgun (WGS) entry which is preliminary data.</text>
</comment>
<protein>
    <submittedName>
        <fullName evidence="2">Uncharacterized protein</fullName>
    </submittedName>
</protein>